<name>A0A0F9N0C3_9ZZZZ</name>
<evidence type="ECO:0000256" key="3">
    <source>
        <dbReference type="ARBA" id="ARBA00022840"/>
    </source>
</evidence>
<evidence type="ECO:0000256" key="4">
    <source>
        <dbReference type="ARBA" id="ARBA00023000"/>
    </source>
</evidence>
<dbReference type="SUPFAM" id="SSF55608">
    <property type="entry name" value="Homing endonucleases"/>
    <property type="match status" value="1"/>
</dbReference>
<comment type="caution">
    <text evidence="6">The sequence shown here is derived from an EMBL/GenBank/DDBJ whole genome shotgun (WGS) entry which is preliminary data.</text>
</comment>
<protein>
    <recommendedName>
        <fullName evidence="5">DOD-type homing endonuclease domain-containing protein</fullName>
    </recommendedName>
</protein>
<keyword evidence="3" id="KW-0067">ATP-binding</keyword>
<dbReference type="EMBL" id="LAZR01004142">
    <property type="protein sequence ID" value="KKN11384.1"/>
    <property type="molecule type" value="Genomic_DNA"/>
</dbReference>
<sequence length="616" mass="71319">MLIGMKDIQYEINNLPELLPHILLSGARGCFVGGTKILMKDFSWKVIEEVKEGDEILGFSEKGDKYLKPTKVITTMSRTTDELVYLKSTHNEVWTTLKHPFLTLRVDCSGKQNSRWNMAKSLTAQHRLYNFSVNDRNTDWKRGWILGILCSDGTISKNPYNIHLYNKNKVILDAYNLYLEELFNIKPSPILKENGVTQLSFNNKVIHYLLHKWEDNILSGNIKAFNKDFLRGFIGGFFDGDGSAGRNHSIDFANTNLGYLKTIEIVVKGLGFHTYWNPKKFKVGKIRGYTRKKKMYLLQVYDFIQFYTIFQPLTKHIYTKLSKTKSQQIWVKKIFQTTSRQPCRGFKKERITKTVYNLETETGTYVANGFPVHNCGKTASAEALAIKRKKNLIILTAHTLTIKEVHTLLMNLKGGEIILIDEIHKLQPKVEEALYLPMERYFLTLQTKSGQNIKIKLPHFTLIGTTTKSSDISKPLISRFQLHFIIPHYSLRNLSRIVKYKFPSLTLKECLKISKKIVTPREALNLAYRVTQLPFDVDKAFEFIGYKNDLSLFERKFLKLLEQRVRLSLTSLTFTLQLDKSEVRKIEDKLINLDYLEVKSNGRFLTVKGKKLLEVL</sequence>
<dbReference type="GO" id="GO:0006281">
    <property type="term" value="P:DNA repair"/>
    <property type="evidence" value="ECO:0007669"/>
    <property type="project" value="InterPro"/>
</dbReference>
<dbReference type="InterPro" id="IPR027434">
    <property type="entry name" value="Homing_endonucl"/>
</dbReference>
<dbReference type="PROSITE" id="PS50818">
    <property type="entry name" value="INTEIN_C_TER"/>
    <property type="match status" value="1"/>
</dbReference>
<dbReference type="AlphaFoldDB" id="A0A0F9N0C3"/>
<dbReference type="SUPFAM" id="SSF52540">
    <property type="entry name" value="P-loop containing nucleoside triphosphate hydrolases"/>
    <property type="match status" value="1"/>
</dbReference>
<organism evidence="6">
    <name type="scientific">marine sediment metagenome</name>
    <dbReference type="NCBI Taxonomy" id="412755"/>
    <lineage>
        <taxon>unclassified sequences</taxon>
        <taxon>metagenomes</taxon>
        <taxon>ecological metagenomes</taxon>
    </lineage>
</organism>
<dbReference type="NCBIfam" id="TIGR01443">
    <property type="entry name" value="intein_Cterm"/>
    <property type="match status" value="1"/>
</dbReference>
<dbReference type="InterPro" id="IPR008824">
    <property type="entry name" value="RuvB-like_N"/>
</dbReference>
<dbReference type="SUPFAM" id="SSF51294">
    <property type="entry name" value="Hedgehog/intein (Hint) domain"/>
    <property type="match status" value="1"/>
</dbReference>
<dbReference type="PROSITE" id="PS50817">
    <property type="entry name" value="INTEIN_N_TER"/>
    <property type="match status" value="1"/>
</dbReference>
<dbReference type="Gene3D" id="3.40.50.300">
    <property type="entry name" value="P-loop containing nucleotide triphosphate hydrolases"/>
    <property type="match status" value="1"/>
</dbReference>
<accession>A0A0F9N0C3</accession>
<dbReference type="Pfam" id="PF05496">
    <property type="entry name" value="RuvB_N"/>
    <property type="match status" value="1"/>
</dbReference>
<dbReference type="InterPro" id="IPR006141">
    <property type="entry name" value="Intein_N"/>
</dbReference>
<dbReference type="GO" id="GO:0009378">
    <property type="term" value="F:four-way junction helicase activity"/>
    <property type="evidence" value="ECO:0007669"/>
    <property type="project" value="InterPro"/>
</dbReference>
<reference evidence="6" key="1">
    <citation type="journal article" date="2015" name="Nature">
        <title>Complex archaea that bridge the gap between prokaryotes and eukaryotes.</title>
        <authorList>
            <person name="Spang A."/>
            <person name="Saw J.H."/>
            <person name="Jorgensen S.L."/>
            <person name="Zaremba-Niedzwiedzka K."/>
            <person name="Martijn J."/>
            <person name="Lind A.E."/>
            <person name="van Eijk R."/>
            <person name="Schleper C."/>
            <person name="Guy L."/>
            <person name="Ettema T.J."/>
        </authorList>
    </citation>
    <scope>NUCLEOTIDE SEQUENCE</scope>
</reference>
<proteinExistence type="predicted"/>
<evidence type="ECO:0000256" key="2">
    <source>
        <dbReference type="ARBA" id="ARBA00022813"/>
    </source>
</evidence>
<feature type="domain" description="DOD-type homing endonuclease" evidence="5">
    <location>
        <begin position="145"/>
        <end position="272"/>
    </location>
</feature>
<dbReference type="GO" id="GO:0005524">
    <property type="term" value="F:ATP binding"/>
    <property type="evidence" value="ECO:0007669"/>
    <property type="project" value="UniProtKB-KW"/>
</dbReference>
<dbReference type="PANTHER" id="PTHR42848">
    <property type="match status" value="1"/>
</dbReference>
<dbReference type="InterPro" id="IPR004860">
    <property type="entry name" value="LAGLIDADG_dom"/>
</dbReference>
<keyword evidence="1" id="KW-0547">Nucleotide-binding</keyword>
<dbReference type="Gene3D" id="3.10.28.10">
    <property type="entry name" value="Homing endonucleases"/>
    <property type="match status" value="1"/>
</dbReference>
<dbReference type="SMART" id="SM00306">
    <property type="entry name" value="HintN"/>
    <property type="match status" value="1"/>
</dbReference>
<dbReference type="GO" id="GO:0004519">
    <property type="term" value="F:endonuclease activity"/>
    <property type="evidence" value="ECO:0007669"/>
    <property type="project" value="InterPro"/>
</dbReference>
<dbReference type="GO" id="GO:0016539">
    <property type="term" value="P:intein-mediated protein splicing"/>
    <property type="evidence" value="ECO:0007669"/>
    <property type="project" value="InterPro"/>
</dbReference>
<dbReference type="InterPro" id="IPR004605">
    <property type="entry name" value="DNA_helicase_Holl-junc_RuvB"/>
</dbReference>
<dbReference type="PANTHER" id="PTHR42848:SF1">
    <property type="entry name" value="HOLLIDAY JUNCTION BRANCH MIGRATION COMPLEX SUBUNIT RUVB"/>
    <property type="match status" value="1"/>
</dbReference>
<dbReference type="GO" id="GO:0003677">
    <property type="term" value="F:DNA binding"/>
    <property type="evidence" value="ECO:0007669"/>
    <property type="project" value="InterPro"/>
</dbReference>
<keyword evidence="4" id="KW-0651">Protein splicing</keyword>
<evidence type="ECO:0000313" key="6">
    <source>
        <dbReference type="EMBL" id="KKN11384.1"/>
    </source>
</evidence>
<evidence type="ECO:0000256" key="1">
    <source>
        <dbReference type="ARBA" id="ARBA00022741"/>
    </source>
</evidence>
<dbReference type="InterPro" id="IPR027417">
    <property type="entry name" value="P-loop_NTPase"/>
</dbReference>
<keyword evidence="2" id="KW-0068">Autocatalytic cleavage</keyword>
<gene>
    <name evidence="6" type="ORF">LCGC14_1027240</name>
</gene>
<dbReference type="GO" id="GO:0006310">
    <property type="term" value="P:DNA recombination"/>
    <property type="evidence" value="ECO:0007669"/>
    <property type="project" value="InterPro"/>
</dbReference>
<dbReference type="InterPro" id="IPR003587">
    <property type="entry name" value="Hint_dom_N"/>
</dbReference>
<dbReference type="InterPro" id="IPR004042">
    <property type="entry name" value="Intein_endonuc_central"/>
</dbReference>
<dbReference type="InterPro" id="IPR036844">
    <property type="entry name" value="Hint_dom_sf"/>
</dbReference>
<dbReference type="CDD" id="cd00009">
    <property type="entry name" value="AAA"/>
    <property type="match status" value="1"/>
</dbReference>
<evidence type="ECO:0000259" key="5">
    <source>
        <dbReference type="PROSITE" id="PS50819"/>
    </source>
</evidence>
<dbReference type="Gene3D" id="2.170.16.10">
    <property type="entry name" value="Hedgehog/Intein (Hint) domain"/>
    <property type="match status" value="1"/>
</dbReference>
<dbReference type="PROSITE" id="PS50819">
    <property type="entry name" value="INTEIN_ENDONUCLEASE"/>
    <property type="match status" value="1"/>
</dbReference>
<dbReference type="InterPro" id="IPR030934">
    <property type="entry name" value="Intein_C"/>
</dbReference>
<dbReference type="CDD" id="cd00081">
    <property type="entry name" value="Hint"/>
    <property type="match status" value="1"/>
</dbReference>
<dbReference type="Pfam" id="PF14528">
    <property type="entry name" value="LAGLIDADG_3"/>
    <property type="match status" value="1"/>
</dbReference>